<evidence type="ECO:0000313" key="2">
    <source>
        <dbReference type="EMBL" id="KGX84019.1"/>
    </source>
</evidence>
<organism evidence="2 3">
    <name type="scientific">Pontibacillus marinus BH030004 = DSM 16465</name>
    <dbReference type="NCBI Taxonomy" id="1385511"/>
    <lineage>
        <taxon>Bacteria</taxon>
        <taxon>Bacillati</taxon>
        <taxon>Bacillota</taxon>
        <taxon>Bacilli</taxon>
        <taxon>Bacillales</taxon>
        <taxon>Bacillaceae</taxon>
        <taxon>Pontibacillus</taxon>
    </lineage>
</organism>
<evidence type="ECO:0000256" key="1">
    <source>
        <dbReference type="SAM" id="Phobius"/>
    </source>
</evidence>
<protein>
    <submittedName>
        <fullName evidence="2">Uncharacterized protein</fullName>
    </submittedName>
</protein>
<dbReference type="RefSeq" id="WP_027447460.1">
    <property type="nucleotide sequence ID" value="NZ_AULJ01000064.1"/>
</dbReference>
<comment type="caution">
    <text evidence="2">The sequence shown here is derived from an EMBL/GenBank/DDBJ whole genome shotgun (WGS) entry which is preliminary data.</text>
</comment>
<dbReference type="EMBL" id="AVPF01000070">
    <property type="protein sequence ID" value="KGX84019.1"/>
    <property type="molecule type" value="Genomic_DNA"/>
</dbReference>
<evidence type="ECO:0000313" key="3">
    <source>
        <dbReference type="Proteomes" id="UP000030403"/>
    </source>
</evidence>
<feature type="transmembrane region" description="Helical" evidence="1">
    <location>
        <begin position="6"/>
        <end position="24"/>
    </location>
</feature>
<dbReference type="STRING" id="1385511.GCA_000425225_03965"/>
<proteinExistence type="predicted"/>
<dbReference type="AlphaFoldDB" id="A0A0A5FVV1"/>
<accession>A0A0A5FVV1</accession>
<feature type="transmembrane region" description="Helical" evidence="1">
    <location>
        <begin position="55"/>
        <end position="75"/>
    </location>
</feature>
<dbReference type="Proteomes" id="UP000030403">
    <property type="component" value="Unassembled WGS sequence"/>
</dbReference>
<keyword evidence="3" id="KW-1185">Reference proteome</keyword>
<keyword evidence="1" id="KW-1133">Transmembrane helix</keyword>
<keyword evidence="1" id="KW-0472">Membrane</keyword>
<sequence>MYAIYIGLIIIISVVALVGTIYAGKQTNRAEEVPVDSEHISSSSRGKKRNSSIKVLSYIYGITFLITAVIIAIFII</sequence>
<keyword evidence="1" id="KW-0812">Transmembrane</keyword>
<name>A0A0A5FVV1_9BACI</name>
<dbReference type="eggNOG" id="ENOG5030CDQ">
    <property type="taxonomic scope" value="Bacteria"/>
</dbReference>
<gene>
    <name evidence="2" type="ORF">N783_19515</name>
</gene>
<reference evidence="2 3" key="1">
    <citation type="submission" date="2013-08" db="EMBL/GenBank/DDBJ databases">
        <authorList>
            <person name="Huang J."/>
            <person name="Wang G."/>
        </authorList>
    </citation>
    <scope>NUCLEOTIDE SEQUENCE [LARGE SCALE GENOMIC DNA]</scope>
    <source>
        <strain evidence="2 3">BH030004</strain>
    </source>
</reference>